<dbReference type="AlphaFoldDB" id="A0A319ERI9"/>
<evidence type="ECO:0000256" key="4">
    <source>
        <dbReference type="PROSITE-ProRule" id="PRU00134"/>
    </source>
</evidence>
<dbReference type="OrthoDB" id="5282002at2759"/>
<dbReference type="EMBL" id="KZ826316">
    <property type="protein sequence ID" value="PYI11901.1"/>
    <property type="molecule type" value="Genomic_DNA"/>
</dbReference>
<name>A0A319ERI9_ASPSB</name>
<dbReference type="InterPro" id="IPR002893">
    <property type="entry name" value="Znf_MYND"/>
</dbReference>
<dbReference type="PROSITE" id="PS01360">
    <property type="entry name" value="ZF_MYND_1"/>
    <property type="match status" value="1"/>
</dbReference>
<keyword evidence="1" id="KW-0479">Metal-binding</keyword>
<evidence type="ECO:0000313" key="7">
    <source>
        <dbReference type="Proteomes" id="UP000248423"/>
    </source>
</evidence>
<organism evidence="6 7">
    <name type="scientific">Aspergillus sclerotiicarbonarius (strain CBS 121057 / IBT 28362)</name>
    <dbReference type="NCBI Taxonomy" id="1448318"/>
    <lineage>
        <taxon>Eukaryota</taxon>
        <taxon>Fungi</taxon>
        <taxon>Dikarya</taxon>
        <taxon>Ascomycota</taxon>
        <taxon>Pezizomycotina</taxon>
        <taxon>Eurotiomycetes</taxon>
        <taxon>Eurotiomycetidae</taxon>
        <taxon>Eurotiales</taxon>
        <taxon>Aspergillaceae</taxon>
        <taxon>Aspergillus</taxon>
        <taxon>Aspergillus subgen. Circumdati</taxon>
    </lineage>
</organism>
<evidence type="ECO:0000256" key="3">
    <source>
        <dbReference type="ARBA" id="ARBA00022833"/>
    </source>
</evidence>
<proteinExistence type="predicted"/>
<accession>A0A319ERI9</accession>
<evidence type="ECO:0000256" key="1">
    <source>
        <dbReference type="ARBA" id="ARBA00022723"/>
    </source>
</evidence>
<dbReference type="PROSITE" id="PS50865">
    <property type="entry name" value="ZF_MYND_2"/>
    <property type="match status" value="1"/>
</dbReference>
<keyword evidence="7" id="KW-1185">Reference proteome</keyword>
<dbReference type="SUPFAM" id="SSF144232">
    <property type="entry name" value="HIT/MYND zinc finger-like"/>
    <property type="match status" value="1"/>
</dbReference>
<keyword evidence="3" id="KW-0862">Zinc</keyword>
<dbReference type="GO" id="GO:0008270">
    <property type="term" value="F:zinc ion binding"/>
    <property type="evidence" value="ECO:0007669"/>
    <property type="project" value="UniProtKB-KW"/>
</dbReference>
<dbReference type="Pfam" id="PF14737">
    <property type="entry name" value="DUF4470"/>
    <property type="match status" value="1"/>
</dbReference>
<reference evidence="6 7" key="1">
    <citation type="submission" date="2018-02" db="EMBL/GenBank/DDBJ databases">
        <title>The genomes of Aspergillus section Nigri reveals drivers in fungal speciation.</title>
        <authorList>
            <consortium name="DOE Joint Genome Institute"/>
            <person name="Vesth T.C."/>
            <person name="Nybo J."/>
            <person name="Theobald S."/>
            <person name="Brandl J."/>
            <person name="Frisvad J.C."/>
            <person name="Nielsen K.F."/>
            <person name="Lyhne E.K."/>
            <person name="Kogle M.E."/>
            <person name="Kuo A."/>
            <person name="Riley R."/>
            <person name="Clum A."/>
            <person name="Nolan M."/>
            <person name="Lipzen A."/>
            <person name="Salamov A."/>
            <person name="Henrissat B."/>
            <person name="Wiebenga A."/>
            <person name="De vries R.P."/>
            <person name="Grigoriev I.V."/>
            <person name="Mortensen U.H."/>
            <person name="Andersen M.R."/>
            <person name="Baker S.E."/>
        </authorList>
    </citation>
    <scope>NUCLEOTIDE SEQUENCE [LARGE SCALE GENOMIC DNA]</scope>
    <source>
        <strain evidence="6 7">CBS 121057</strain>
    </source>
</reference>
<evidence type="ECO:0000313" key="6">
    <source>
        <dbReference type="EMBL" id="PYI11901.1"/>
    </source>
</evidence>
<dbReference type="Pfam" id="PF01753">
    <property type="entry name" value="zf-MYND"/>
    <property type="match status" value="1"/>
</dbReference>
<dbReference type="InterPro" id="IPR027974">
    <property type="entry name" value="DUF4470"/>
</dbReference>
<evidence type="ECO:0000259" key="5">
    <source>
        <dbReference type="PROSITE" id="PS50865"/>
    </source>
</evidence>
<sequence>MTSPEFVCANWHPDHTDCKKVGRYTCKNCYLVNYCGQMCQKSHWPEHKLECKSYLSKGTWQPTWVLERREPTFIGDEMAEYFGENKYLWGNLPAIDLLRLGSNEGEGYDQTLRVLFAASGDLRNLVKTIAQLPSSYSQPLEITVNDLDFDVVARNIVLLLLSLAVEEADEAVDCIIHLWYSAFVRESDIDILQRRVRPLIEDVCGKIKGKTAESLFAKTWKFGQRSLRVVLKKSSWSRLLHFMEVPASLTVERARMIRAANTLAESRQDYRDRHMCCLSPSHRIAFNKFRHDGLLLPFGYPRHEFQVPNPTFFQTHNSWPMKDDADPRSGWSSKEVSDMSSGPATADIYGKLFLYIRGMLQSFLGRLSELDLSFRFFQLDASQLPEHLMSNSFSRIEVSNISDAGYMGIHETLFSMLPLLQTPLDNPHATLITLFMNAVEDTLTIGDRLEGLASHVTKRRLLRYLPNGPPTSPHSPEMVKLTAAHPMVTSYDYVFDRYSNIFSFREVGGVLSAAIKERHTIVDKWPFKLKLRPGQPGAQEEFDRCIGTNHTGKERYVEWERVHQGMF</sequence>
<dbReference type="Gene3D" id="6.10.140.2220">
    <property type="match status" value="1"/>
</dbReference>
<dbReference type="STRING" id="1448318.A0A319ERI9"/>
<protein>
    <recommendedName>
        <fullName evidence="5">MYND-type domain-containing protein</fullName>
    </recommendedName>
</protein>
<evidence type="ECO:0000256" key="2">
    <source>
        <dbReference type="ARBA" id="ARBA00022771"/>
    </source>
</evidence>
<gene>
    <name evidence="6" type="ORF">BO78DRAFT_440822</name>
</gene>
<feature type="domain" description="MYND-type" evidence="5">
    <location>
        <begin position="5"/>
        <end position="51"/>
    </location>
</feature>
<dbReference type="Proteomes" id="UP000248423">
    <property type="component" value="Unassembled WGS sequence"/>
</dbReference>
<dbReference type="VEuPathDB" id="FungiDB:BO78DRAFT_440822"/>
<keyword evidence="2 4" id="KW-0863">Zinc-finger</keyword>